<name>A0A4R8MBK1_9BACT</name>
<comment type="subcellular location">
    <subcellularLocation>
        <location evidence="1">Cell membrane</location>
        <topology evidence="1">Multi-pass membrane protein</topology>
    </subcellularLocation>
</comment>
<evidence type="ECO:0000313" key="9">
    <source>
        <dbReference type="Proteomes" id="UP000295066"/>
    </source>
</evidence>
<keyword evidence="6 7" id="KW-0472">Membrane</keyword>
<evidence type="ECO:0000256" key="5">
    <source>
        <dbReference type="ARBA" id="ARBA00022989"/>
    </source>
</evidence>
<evidence type="ECO:0000256" key="2">
    <source>
        <dbReference type="ARBA" id="ARBA00005262"/>
    </source>
</evidence>
<dbReference type="Pfam" id="PF02417">
    <property type="entry name" value="Chromate_transp"/>
    <property type="match status" value="1"/>
</dbReference>
<dbReference type="AlphaFoldDB" id="A0A4R8MBK1"/>
<evidence type="ECO:0000256" key="6">
    <source>
        <dbReference type="ARBA" id="ARBA00023136"/>
    </source>
</evidence>
<evidence type="ECO:0000256" key="4">
    <source>
        <dbReference type="ARBA" id="ARBA00022692"/>
    </source>
</evidence>
<comment type="caution">
    <text evidence="8">The sequence shown here is derived from an EMBL/GenBank/DDBJ whole genome shotgun (WGS) entry which is preliminary data.</text>
</comment>
<dbReference type="GO" id="GO:0005886">
    <property type="term" value="C:plasma membrane"/>
    <property type="evidence" value="ECO:0007669"/>
    <property type="project" value="UniProtKB-SubCell"/>
</dbReference>
<dbReference type="RefSeq" id="WP_166669958.1">
    <property type="nucleotide sequence ID" value="NZ_SORI01000002.1"/>
</dbReference>
<feature type="transmembrane region" description="Helical" evidence="7">
    <location>
        <begin position="112"/>
        <end position="129"/>
    </location>
</feature>
<feature type="transmembrane region" description="Helical" evidence="7">
    <location>
        <begin position="149"/>
        <end position="173"/>
    </location>
</feature>
<organism evidence="8 9">
    <name type="scientific">Aminivibrio pyruvatiphilus</name>
    <dbReference type="NCBI Taxonomy" id="1005740"/>
    <lineage>
        <taxon>Bacteria</taxon>
        <taxon>Thermotogati</taxon>
        <taxon>Synergistota</taxon>
        <taxon>Synergistia</taxon>
        <taxon>Synergistales</taxon>
        <taxon>Aminobacteriaceae</taxon>
        <taxon>Aminivibrio</taxon>
    </lineage>
</organism>
<feature type="transmembrane region" description="Helical" evidence="7">
    <location>
        <begin position="78"/>
        <end position="100"/>
    </location>
</feature>
<keyword evidence="9" id="KW-1185">Reference proteome</keyword>
<gene>
    <name evidence="8" type="ORF">C8D99_10231</name>
</gene>
<dbReference type="PANTHER" id="PTHR43663:SF1">
    <property type="entry name" value="CHROMATE TRANSPORTER"/>
    <property type="match status" value="1"/>
</dbReference>
<dbReference type="EMBL" id="SORI01000002">
    <property type="protein sequence ID" value="TDY63050.1"/>
    <property type="molecule type" value="Genomic_DNA"/>
</dbReference>
<keyword evidence="3" id="KW-1003">Cell membrane</keyword>
<dbReference type="InterPro" id="IPR052518">
    <property type="entry name" value="CHR_Transporter"/>
</dbReference>
<dbReference type="InterPro" id="IPR003370">
    <property type="entry name" value="Chromate_transpt"/>
</dbReference>
<evidence type="ECO:0000256" key="3">
    <source>
        <dbReference type="ARBA" id="ARBA00022475"/>
    </source>
</evidence>
<sequence>MGKDLLALFVSFAKTGSVAYGGGPSMVPLLKAEVIERRKWIGTEDFMDALAIGNALPGPIITKMAAAIGYRKAGWPGALVALAGIILPSALALLVLMGFVSLVKDNPLVTSMLRGLRPVVVAMLAYAAWDMGPNALKNRTTWVIGSVSLALMIFSPLHPALIIVAGAVAGIALKL</sequence>
<proteinExistence type="inferred from homology"/>
<accession>A0A4R8MBK1</accession>
<dbReference type="PANTHER" id="PTHR43663">
    <property type="entry name" value="CHROMATE TRANSPORT PROTEIN-RELATED"/>
    <property type="match status" value="1"/>
</dbReference>
<keyword evidence="5 7" id="KW-1133">Transmembrane helix</keyword>
<evidence type="ECO:0000256" key="7">
    <source>
        <dbReference type="SAM" id="Phobius"/>
    </source>
</evidence>
<dbReference type="GO" id="GO:0015109">
    <property type="term" value="F:chromate transmembrane transporter activity"/>
    <property type="evidence" value="ECO:0007669"/>
    <property type="project" value="InterPro"/>
</dbReference>
<keyword evidence="4 7" id="KW-0812">Transmembrane</keyword>
<evidence type="ECO:0000256" key="1">
    <source>
        <dbReference type="ARBA" id="ARBA00004651"/>
    </source>
</evidence>
<evidence type="ECO:0000313" key="8">
    <source>
        <dbReference type="EMBL" id="TDY63050.1"/>
    </source>
</evidence>
<protein>
    <submittedName>
        <fullName evidence="8">Chromate transporter</fullName>
    </submittedName>
</protein>
<comment type="similarity">
    <text evidence="2">Belongs to the chromate ion transporter (CHR) (TC 2.A.51) family.</text>
</comment>
<reference evidence="8 9" key="1">
    <citation type="submission" date="2019-03" db="EMBL/GenBank/DDBJ databases">
        <title>Genomic Encyclopedia of Type Strains, Phase IV (KMG-IV): sequencing the most valuable type-strain genomes for metagenomic binning, comparative biology and taxonomic classification.</title>
        <authorList>
            <person name="Goeker M."/>
        </authorList>
    </citation>
    <scope>NUCLEOTIDE SEQUENCE [LARGE SCALE GENOMIC DNA]</scope>
    <source>
        <strain evidence="8 9">DSM 25964</strain>
    </source>
</reference>
<dbReference type="Proteomes" id="UP000295066">
    <property type="component" value="Unassembled WGS sequence"/>
</dbReference>